<dbReference type="Pfam" id="PF22942">
    <property type="entry name" value="DUF7025"/>
    <property type="match status" value="1"/>
</dbReference>
<comment type="caution">
    <text evidence="3">The sequence shown here is derived from an EMBL/GenBank/DDBJ whole genome shotgun (WGS) entry which is preliminary data.</text>
</comment>
<keyword evidence="4" id="KW-1185">Reference proteome</keyword>
<dbReference type="OrthoDB" id="4225561at2759"/>
<dbReference type="Proteomes" id="UP000249363">
    <property type="component" value="Unassembled WGS sequence"/>
</dbReference>
<evidence type="ECO:0000259" key="2">
    <source>
        <dbReference type="Pfam" id="PF23232"/>
    </source>
</evidence>
<evidence type="ECO:0000259" key="1">
    <source>
        <dbReference type="Pfam" id="PF22942"/>
    </source>
</evidence>
<organism evidence="3 4">
    <name type="scientific">Talaromyces amestolkiae</name>
    <dbReference type="NCBI Taxonomy" id="1196081"/>
    <lineage>
        <taxon>Eukaryota</taxon>
        <taxon>Fungi</taxon>
        <taxon>Dikarya</taxon>
        <taxon>Ascomycota</taxon>
        <taxon>Pezizomycotina</taxon>
        <taxon>Eurotiomycetes</taxon>
        <taxon>Eurotiomycetidae</taxon>
        <taxon>Eurotiales</taxon>
        <taxon>Trichocomaceae</taxon>
        <taxon>Talaromyces</taxon>
        <taxon>Talaromyces sect. Talaromyces</taxon>
    </lineage>
</organism>
<dbReference type="AlphaFoldDB" id="A0A364L7V6"/>
<feature type="domain" description="AAA+ ATPase lid" evidence="2">
    <location>
        <begin position="704"/>
        <end position="809"/>
    </location>
</feature>
<evidence type="ECO:0008006" key="5">
    <source>
        <dbReference type="Google" id="ProtNLM"/>
    </source>
</evidence>
<dbReference type="SUPFAM" id="SSF52540">
    <property type="entry name" value="P-loop containing nucleoside triphosphate hydrolases"/>
    <property type="match status" value="1"/>
</dbReference>
<reference evidence="3 4" key="1">
    <citation type="journal article" date="2017" name="Biotechnol. Biofuels">
        <title>Differential beta-glucosidase expression as a function of carbon source availability in Talaromyces amestolkiae: a genomic and proteomic approach.</title>
        <authorList>
            <person name="de Eugenio L.I."/>
            <person name="Mendez-Liter J.A."/>
            <person name="Nieto-Dominguez M."/>
            <person name="Alonso L."/>
            <person name="Gil-Munoz J."/>
            <person name="Barriuso J."/>
            <person name="Prieto A."/>
            <person name="Martinez M.J."/>
        </authorList>
    </citation>
    <scope>NUCLEOTIDE SEQUENCE [LARGE SCALE GENOMIC DNA]</scope>
    <source>
        <strain evidence="3 4">CIB</strain>
    </source>
</reference>
<feature type="domain" description="DUF7025" evidence="1">
    <location>
        <begin position="295"/>
        <end position="348"/>
    </location>
</feature>
<dbReference type="Pfam" id="PF23232">
    <property type="entry name" value="AAA_lid_13"/>
    <property type="match status" value="1"/>
</dbReference>
<dbReference type="STRING" id="1196081.A0A364L7V6"/>
<dbReference type="Gene3D" id="3.40.50.300">
    <property type="entry name" value="P-loop containing nucleotide triphosphate hydrolases"/>
    <property type="match status" value="1"/>
</dbReference>
<sequence length="812" mass="93810">MSDRFEYTTGSLQDRHSRVASTVSLDQDYIDDLGVRHSHKYYTDYARKRTINQYEDRCPGTKSSVICQAIIFEASSDSCSNRDTQVVTYQDDRPLQFATGGQKKTTQNGITQPEEWAVKYDNENSASEPEEGPVVEWIGPVLQVNFIGRAKFSYRVIRDGRKQEIIPYIPEMTEDLPLEIYSKASIVIKSPHLLHALEELIDYYPSFHTQLKDGYKKDFKIDPPFAVVMHHFQSLKELVEKEHEFSHQKDSRNFRRAELQQNHMRYLYEFAEPLYRADVVPCEQHLSETEGDVQTIPSEASKQKLWSISVWHMNTDGATLRRTKKTYMVNTYPGLRDVTELPICPVSIWDAKDKGERRKKILTRSRVYFKALQQGNLLANLDGPIRDTKTYYTGKVVLDYRRGVEEEYNGLGSFQPVKDHYESYRSYDEICINDYRGPESSQLIPSYIDYSTENKISILSTDAQFGSEKSQRWLNTQDWSHGDTKSNKFSGKGLKVVKELTEHQLLLLHPATPVYGLKLKQWMLTSMDYIRETVPSSESIANLIIGEDELRTIRALSNKQNSTAKQWSADFIEGKGTGQIILLHDHPELVKPTQLVKAISEWLHRPLLALTVADIGTVETLVEKQLFKWFSLAEAWNAVLLVDEAEIFLERRQNRDLGRNGLVSAFLRRMEYFKGLLFLTTNRVGQIDDAFISRVHVAIGYDKLNAETRKRIWNGFFQKLARERTGKIQIALDAKKWVLETAGEKQVQLNGRDVRNALQTAITLAEFESEEDPDFTPDMVVIVTKSHFQRVLEMSNKFHDYVTSIRREDEKK</sequence>
<accession>A0A364L7V6</accession>
<name>A0A364L7V6_TALAM</name>
<dbReference type="PANTHER" id="PTHR46411">
    <property type="entry name" value="FAMILY ATPASE, PUTATIVE-RELATED"/>
    <property type="match status" value="1"/>
</dbReference>
<dbReference type="GeneID" id="63797124"/>
<evidence type="ECO:0000313" key="4">
    <source>
        <dbReference type="Proteomes" id="UP000249363"/>
    </source>
</evidence>
<dbReference type="EMBL" id="MIKG01000017">
    <property type="protein sequence ID" value="RAO71897.1"/>
    <property type="molecule type" value="Genomic_DNA"/>
</dbReference>
<gene>
    <name evidence="3" type="ORF">BHQ10_007909</name>
</gene>
<dbReference type="InterPro" id="IPR054289">
    <property type="entry name" value="DUF7025"/>
</dbReference>
<dbReference type="RefSeq" id="XP_040736412.1">
    <property type="nucleotide sequence ID" value="XM_040880656.1"/>
</dbReference>
<dbReference type="InterPro" id="IPR027417">
    <property type="entry name" value="P-loop_NTPase"/>
</dbReference>
<evidence type="ECO:0000313" key="3">
    <source>
        <dbReference type="EMBL" id="RAO71897.1"/>
    </source>
</evidence>
<dbReference type="InterPro" id="IPR056599">
    <property type="entry name" value="AAA_lid_fung"/>
</dbReference>
<dbReference type="PANTHER" id="PTHR46411:SF4">
    <property type="entry name" value="AAA+ ATPASE DOMAIN-CONTAINING PROTEIN"/>
    <property type="match status" value="1"/>
</dbReference>
<proteinExistence type="predicted"/>
<protein>
    <recommendedName>
        <fullName evidence="5">ATPase AAA-type core domain-containing protein</fullName>
    </recommendedName>
</protein>